<name>A0A143QM85_RHOFA</name>
<dbReference type="GeneID" id="93552994"/>
<dbReference type="GO" id="GO:0003677">
    <property type="term" value="F:DNA binding"/>
    <property type="evidence" value="ECO:0007669"/>
    <property type="project" value="UniProtKB-KW"/>
</dbReference>
<dbReference type="Gene3D" id="1.10.10.10">
    <property type="entry name" value="Winged helix-like DNA-binding domain superfamily/Winged helix DNA-binding domain"/>
    <property type="match status" value="1"/>
</dbReference>
<evidence type="ECO:0000256" key="1">
    <source>
        <dbReference type="ARBA" id="ARBA00023125"/>
    </source>
</evidence>
<dbReference type="InterPro" id="IPR036390">
    <property type="entry name" value="WH_DNA-bd_sf"/>
</dbReference>
<evidence type="ECO:0000256" key="2">
    <source>
        <dbReference type="ARBA" id="ARBA00034078"/>
    </source>
</evidence>
<comment type="cofactor">
    <cofactor evidence="2">
        <name>[2Fe-2S] cluster</name>
        <dbReference type="ChEBI" id="CHEBI:190135"/>
    </cofactor>
</comment>
<dbReference type="NCBIfam" id="TIGR00738">
    <property type="entry name" value="rrf2_super"/>
    <property type="match status" value="1"/>
</dbReference>
<accession>A0A143QM85</accession>
<dbReference type="KEGG" id="rhs:A3Q41_02869"/>
<proteinExistence type="predicted"/>
<dbReference type="InterPro" id="IPR036388">
    <property type="entry name" value="WH-like_DNA-bd_sf"/>
</dbReference>
<protein>
    <submittedName>
        <fullName evidence="3">HTH-type transcriptional repressor NsrR</fullName>
    </submittedName>
</protein>
<dbReference type="PANTHER" id="PTHR33221">
    <property type="entry name" value="WINGED HELIX-TURN-HELIX TRANSCRIPTIONAL REGULATOR, RRF2 FAMILY"/>
    <property type="match status" value="1"/>
</dbReference>
<dbReference type="Pfam" id="PF02082">
    <property type="entry name" value="Rrf2"/>
    <property type="match status" value="1"/>
</dbReference>
<dbReference type="EMBL" id="CP015220">
    <property type="protein sequence ID" value="AMY24160.1"/>
    <property type="molecule type" value="Genomic_DNA"/>
</dbReference>
<dbReference type="RefSeq" id="WP_048319493.1">
    <property type="nucleotide sequence ID" value="NZ_CAKKLU010000009.1"/>
</dbReference>
<sequence>MQLTRFSDLALRAMMLLAAAGPDGPRMTTGAIAVRVNASEHHVAKAITRLVGLGCVRAQRGRTGGLFLTDTGRSISVGHLIRQLEGDREVVECVGDQPCPLLAACRLRHALAVAKEAFYGELDRYTIDDLAASPTIPLAMVAFPSP</sequence>
<keyword evidence="4" id="KW-1185">Reference proteome</keyword>
<evidence type="ECO:0000313" key="4">
    <source>
        <dbReference type="Proteomes" id="UP000076038"/>
    </source>
</evidence>
<dbReference type="GO" id="GO:0005829">
    <property type="term" value="C:cytosol"/>
    <property type="evidence" value="ECO:0007669"/>
    <property type="project" value="TreeGrafter"/>
</dbReference>
<reference evidence="3 4" key="1">
    <citation type="journal article" date="2016" name="Genome Announc.">
        <title>Complete Genome and Plasmid Sequences for Rhodococcus fascians D188 and Draft Sequences for Rhodococcus Isolates PBTS 1 and PBTS 2.</title>
        <authorList>
            <person name="Stamler R.A."/>
            <person name="Vereecke D."/>
            <person name="Zhang Y."/>
            <person name="Schilkey F."/>
            <person name="Devitt N."/>
            <person name="Randall J.J."/>
        </authorList>
    </citation>
    <scope>NUCLEOTIDE SEQUENCE [LARGE SCALE GENOMIC DNA]</scope>
    <source>
        <strain evidence="3 4">PBTS2</strain>
    </source>
</reference>
<dbReference type="Proteomes" id="UP000076038">
    <property type="component" value="Chromosome"/>
</dbReference>
<dbReference type="InterPro" id="IPR000944">
    <property type="entry name" value="Tscrpt_reg_Rrf2"/>
</dbReference>
<organism evidence="3 4">
    <name type="scientific">Rhodococcoides fascians</name>
    <name type="common">Rhodococcus fascians</name>
    <dbReference type="NCBI Taxonomy" id="1828"/>
    <lineage>
        <taxon>Bacteria</taxon>
        <taxon>Bacillati</taxon>
        <taxon>Actinomycetota</taxon>
        <taxon>Actinomycetes</taxon>
        <taxon>Mycobacteriales</taxon>
        <taxon>Nocardiaceae</taxon>
        <taxon>Rhodococcoides</taxon>
    </lineage>
</organism>
<reference evidence="4" key="2">
    <citation type="submission" date="2016-04" db="EMBL/GenBank/DDBJ databases">
        <title>Complete Genome and Plasmid Sequences for Rhodococcus fascians D188 and Draft Sequences for Rhodococcus spp. Isolates PBTS 1 and PBTS 2.</title>
        <authorList>
            <person name="Stamer R."/>
            <person name="Vereecke D."/>
            <person name="Zhang Y."/>
            <person name="Schilkey F."/>
            <person name="Devitt N."/>
            <person name="Randall J."/>
        </authorList>
    </citation>
    <scope>NUCLEOTIDE SEQUENCE [LARGE SCALE GENOMIC DNA]</scope>
    <source>
        <strain evidence="4">PBTS2</strain>
    </source>
</reference>
<accession>A0A260UFB5</accession>
<dbReference type="PANTHER" id="PTHR33221:SF4">
    <property type="entry name" value="HTH-TYPE TRANSCRIPTIONAL REPRESSOR NSRR"/>
    <property type="match status" value="1"/>
</dbReference>
<dbReference type="PATRIC" id="fig|1653479.3.peg.2901"/>
<dbReference type="GO" id="GO:0003700">
    <property type="term" value="F:DNA-binding transcription factor activity"/>
    <property type="evidence" value="ECO:0007669"/>
    <property type="project" value="TreeGrafter"/>
</dbReference>
<dbReference type="AlphaFoldDB" id="A0A143QM85"/>
<dbReference type="SUPFAM" id="SSF46785">
    <property type="entry name" value="Winged helix' DNA-binding domain"/>
    <property type="match status" value="1"/>
</dbReference>
<evidence type="ECO:0000313" key="3">
    <source>
        <dbReference type="EMBL" id="AMY24160.1"/>
    </source>
</evidence>
<dbReference type="PROSITE" id="PS51197">
    <property type="entry name" value="HTH_RRF2_2"/>
    <property type="match status" value="1"/>
</dbReference>
<dbReference type="OrthoDB" id="9795923at2"/>
<keyword evidence="1" id="KW-0238">DNA-binding</keyword>
<gene>
    <name evidence="3" type="primary">nsrR</name>
    <name evidence="3" type="ORF">A3Q41_02869</name>
</gene>